<accession>A0A5P6N8Z6</accession>
<dbReference type="AlphaFoldDB" id="A0A5P6N8Z6"/>
<dbReference type="EMBL" id="CP032228">
    <property type="protein sequence ID" value="QFI62459.1"/>
    <property type="molecule type" value="Genomic_DNA"/>
</dbReference>
<reference evidence="2" key="1">
    <citation type="submission" date="2018-09" db="EMBL/GenBank/DDBJ databases">
        <title>Nocardia yunnanensis sp. nov., an actinomycete isolated from a soil sample.</title>
        <authorList>
            <person name="Zhang J."/>
        </authorList>
    </citation>
    <scope>NUCLEOTIDE SEQUENCE [LARGE SCALE GENOMIC DNA]</scope>
    <source>
        <strain evidence="2">21-3</strain>
    </source>
</reference>
<dbReference type="RefSeq" id="WP_151885002.1">
    <property type="nucleotide sequence ID" value="NZ_CP032228.1"/>
</dbReference>
<dbReference type="GeneID" id="69696375"/>
<proteinExistence type="predicted"/>
<name>A0A5P6N8Z6_9SPHN</name>
<protein>
    <submittedName>
        <fullName evidence="1">Uncharacterized protein</fullName>
    </submittedName>
</protein>
<evidence type="ECO:0000313" key="2">
    <source>
        <dbReference type="Proteomes" id="UP000325385"/>
    </source>
</evidence>
<gene>
    <name evidence="1" type="ORF">D0Y83_03625</name>
</gene>
<dbReference type="Proteomes" id="UP000325385">
    <property type="component" value="Chromosome"/>
</dbReference>
<organism evidence="1 2">
    <name type="scientific">Qipengyuania flava</name>
    <dbReference type="NCBI Taxonomy" id="192812"/>
    <lineage>
        <taxon>Bacteria</taxon>
        <taxon>Pseudomonadati</taxon>
        <taxon>Pseudomonadota</taxon>
        <taxon>Alphaproteobacteria</taxon>
        <taxon>Sphingomonadales</taxon>
        <taxon>Erythrobacteraceae</taxon>
        <taxon>Qipengyuania</taxon>
    </lineage>
</organism>
<sequence length="221" mass="24846">MCLVESWANIDWAATGTMMQGVGTLGGAIAVYAAARLGLSAWKHQKLAERNRDQAEVILHAAYNARRALGYLRSPWMSGGELAAAEEKLNSSEPTWRDSIVEEKQKRLITAQAYYMRANQLLDDRTKLEDCLPMARALFGEDLENAIERLHHQFHIVRTYADAYVDDYNGTDRDFTVKIRRALFASNKRTAGEENEVSDAIDTSIATIEATCLPYLRMEAL</sequence>
<evidence type="ECO:0000313" key="1">
    <source>
        <dbReference type="EMBL" id="QFI62459.1"/>
    </source>
</evidence>